<organism evidence="8 9">
    <name type="scientific">Folsomia candida</name>
    <name type="common">Springtail</name>
    <dbReference type="NCBI Taxonomy" id="158441"/>
    <lineage>
        <taxon>Eukaryota</taxon>
        <taxon>Metazoa</taxon>
        <taxon>Ecdysozoa</taxon>
        <taxon>Arthropoda</taxon>
        <taxon>Hexapoda</taxon>
        <taxon>Collembola</taxon>
        <taxon>Entomobryomorpha</taxon>
        <taxon>Isotomoidea</taxon>
        <taxon>Isotomidae</taxon>
        <taxon>Proisotominae</taxon>
        <taxon>Folsomia</taxon>
    </lineage>
</organism>
<reference evidence="8 9" key="1">
    <citation type="submission" date="2015-12" db="EMBL/GenBank/DDBJ databases">
        <title>The genome of Folsomia candida.</title>
        <authorList>
            <person name="Faddeeva A."/>
            <person name="Derks M.F."/>
            <person name="Anvar Y."/>
            <person name="Smit S."/>
            <person name="Van Straalen N."/>
            <person name="Roelofs D."/>
        </authorList>
    </citation>
    <scope>NUCLEOTIDE SEQUENCE [LARGE SCALE GENOMIC DNA]</scope>
    <source>
        <strain evidence="8 9">VU population</strain>
        <tissue evidence="8">Whole body</tissue>
    </source>
</reference>
<keyword evidence="9" id="KW-1185">Reference proteome</keyword>
<dbReference type="Pfam" id="PF01607">
    <property type="entry name" value="CBM_14"/>
    <property type="match status" value="2"/>
</dbReference>
<evidence type="ECO:0000256" key="5">
    <source>
        <dbReference type="ARBA" id="ARBA00023180"/>
    </source>
</evidence>
<dbReference type="SUPFAM" id="SSF57625">
    <property type="entry name" value="Invertebrate chitin-binding proteins"/>
    <property type="match status" value="2"/>
</dbReference>
<dbReference type="GO" id="GO:0005576">
    <property type="term" value="C:extracellular region"/>
    <property type="evidence" value="ECO:0007669"/>
    <property type="project" value="InterPro"/>
</dbReference>
<dbReference type="SMART" id="SM00494">
    <property type="entry name" value="ChtBD2"/>
    <property type="match status" value="2"/>
</dbReference>
<dbReference type="PANTHER" id="PTHR23301:SF0">
    <property type="entry name" value="CHITIN-BINDING TYPE-2 DOMAIN-CONTAINING PROTEIN-RELATED"/>
    <property type="match status" value="1"/>
</dbReference>
<feature type="signal peptide" evidence="6">
    <location>
        <begin position="1"/>
        <end position="19"/>
    </location>
</feature>
<protein>
    <submittedName>
        <fullName evidence="8">Putative chitinase 3</fullName>
    </submittedName>
</protein>
<keyword evidence="2 6" id="KW-0732">Signal</keyword>
<feature type="domain" description="Chitin-binding type-2" evidence="7">
    <location>
        <begin position="425"/>
        <end position="477"/>
    </location>
</feature>
<evidence type="ECO:0000259" key="7">
    <source>
        <dbReference type="PROSITE" id="PS50940"/>
    </source>
</evidence>
<dbReference type="InterPro" id="IPR002557">
    <property type="entry name" value="Chitin-bd_dom"/>
</dbReference>
<evidence type="ECO:0000256" key="6">
    <source>
        <dbReference type="SAM" id="SignalP"/>
    </source>
</evidence>
<dbReference type="Gene3D" id="2.170.140.10">
    <property type="entry name" value="Chitin binding domain"/>
    <property type="match status" value="2"/>
</dbReference>
<dbReference type="PANTHER" id="PTHR23301">
    <property type="entry name" value="CHITIN BINDING PERITROPHIN-A"/>
    <property type="match status" value="1"/>
</dbReference>
<dbReference type="Gene3D" id="2.120.10.80">
    <property type="entry name" value="Kelch-type beta propeller"/>
    <property type="match status" value="1"/>
</dbReference>
<keyword evidence="1" id="KW-0147">Chitin-binding</keyword>
<comment type="caution">
    <text evidence="8">The sequence shown here is derived from an EMBL/GenBank/DDBJ whole genome shotgun (WGS) entry which is preliminary data.</text>
</comment>
<feature type="domain" description="Chitin-binding type-2" evidence="7">
    <location>
        <begin position="367"/>
        <end position="423"/>
    </location>
</feature>
<feature type="chain" id="PRO_5012511059" evidence="6">
    <location>
        <begin position="20"/>
        <end position="477"/>
    </location>
</feature>
<accession>A0A226DAH6</accession>
<keyword evidence="4" id="KW-1015">Disulfide bond</keyword>
<proteinExistence type="predicted"/>
<evidence type="ECO:0000256" key="3">
    <source>
        <dbReference type="ARBA" id="ARBA00022737"/>
    </source>
</evidence>
<dbReference type="PROSITE" id="PS50940">
    <property type="entry name" value="CHIT_BIND_II"/>
    <property type="match status" value="2"/>
</dbReference>
<dbReference type="SUPFAM" id="SSF117281">
    <property type="entry name" value="Kelch motif"/>
    <property type="match status" value="2"/>
</dbReference>
<evidence type="ECO:0000313" key="9">
    <source>
        <dbReference type="Proteomes" id="UP000198287"/>
    </source>
</evidence>
<dbReference type="EMBL" id="LNIX01000026">
    <property type="protein sequence ID" value="OXA42532.1"/>
    <property type="molecule type" value="Genomic_DNA"/>
</dbReference>
<evidence type="ECO:0000256" key="1">
    <source>
        <dbReference type="ARBA" id="ARBA00022669"/>
    </source>
</evidence>
<evidence type="ECO:0000313" key="8">
    <source>
        <dbReference type="EMBL" id="OXA42532.1"/>
    </source>
</evidence>
<dbReference type="Proteomes" id="UP000198287">
    <property type="component" value="Unassembled WGS sequence"/>
</dbReference>
<dbReference type="AlphaFoldDB" id="A0A226DAH6"/>
<evidence type="ECO:0000256" key="4">
    <source>
        <dbReference type="ARBA" id="ARBA00023157"/>
    </source>
</evidence>
<sequence length="477" mass="52907">MGLIKIVILILSFTFLCQGQRLTATYSAARLPYAMDRTAAYYDGVDSIYLFGGRANSYEVRSISVYSISQDTIKMVGSISSTYLFESCVESATNGNLYYFGNVASSYSVTNNAMFDISRNTTEAIAALPFYPADCGALKLNHTSNIVYIFKDSPLRTFDLETMVLTEVATLTHYPTISTKIGNSAIFFSGVSGPALARVTKLNLDTMEMETRNTGLHTLSYARVASDLVRYVYIIGGYVPAADRPTQTIIQWDTQLHQHVYIPVDNYPFSYSEESWQYSPASVYVEKLNRIYYFGGRYRQRVGGGTMPLSAIWHVNLSDIDPPASTTIPTEYPSTTEEEPETEITTESAITTSTTVITTTTTPNPEIITCQNKTDGMYPHPYDCAMFIGCHNGELEIFTCPVPLLFDPVASTCMPPHLVDCNISCVGKPDGVYPHGQDCSLFITCVSEILEVYRCPPPLLFDPILLVCNYPEFVDCV</sequence>
<dbReference type="InterPro" id="IPR051940">
    <property type="entry name" value="Chitin_bind-dev_reg"/>
</dbReference>
<keyword evidence="3" id="KW-0677">Repeat</keyword>
<dbReference type="OrthoDB" id="6020543at2759"/>
<gene>
    <name evidence="8" type="ORF">Fcan01_22812</name>
</gene>
<dbReference type="InterPro" id="IPR015915">
    <property type="entry name" value="Kelch-typ_b-propeller"/>
</dbReference>
<name>A0A226DAH6_FOLCA</name>
<dbReference type="GO" id="GO:0008061">
    <property type="term" value="F:chitin binding"/>
    <property type="evidence" value="ECO:0007669"/>
    <property type="project" value="UniProtKB-KW"/>
</dbReference>
<dbReference type="InterPro" id="IPR036508">
    <property type="entry name" value="Chitin-bd_dom_sf"/>
</dbReference>
<evidence type="ECO:0000256" key="2">
    <source>
        <dbReference type="ARBA" id="ARBA00022729"/>
    </source>
</evidence>
<keyword evidence="5" id="KW-0325">Glycoprotein</keyword>